<proteinExistence type="predicted"/>
<evidence type="ECO:0000313" key="2">
    <source>
        <dbReference type="Proteomes" id="UP000789738"/>
    </source>
</evidence>
<comment type="caution">
    <text evidence="1">The sequence shown here is derived from an EMBL/GenBank/DDBJ whole genome shotgun (WGS) entry which is preliminary data.</text>
</comment>
<reference evidence="1" key="1">
    <citation type="submission" date="2021-10" db="EMBL/GenBank/DDBJ databases">
        <authorList>
            <person name="Mesa V."/>
        </authorList>
    </citation>
    <scope>NUCLEOTIDE SEQUENCE</scope>
    <source>
        <strain evidence="1">CC3_PB</strain>
    </source>
</reference>
<accession>A0AA86JLE1</accession>
<sequence>MVLVSFSWLLPSASDDLSSVFLFVEKEPLLNPFSLPVLLEELSSSVVVLFPLEVELVEELLTEPVLKSPLVELVAELFLSVEVLFPLLVELVEVVFLFVEELLTEPDLNPLLLELLDELFLLLELLLLLELFEL</sequence>
<dbReference type="AlphaFoldDB" id="A0AA86JLE1"/>
<evidence type="ECO:0000313" key="1">
    <source>
        <dbReference type="EMBL" id="CAG9711179.1"/>
    </source>
</evidence>
<name>A0AA86JLE1_9CLOT</name>
<gene>
    <name evidence="1" type="ORF">CNEO_45134</name>
</gene>
<organism evidence="1 2">
    <name type="scientific">Clostridium neonatale</name>
    <dbReference type="NCBI Taxonomy" id="137838"/>
    <lineage>
        <taxon>Bacteria</taxon>
        <taxon>Bacillati</taxon>
        <taxon>Bacillota</taxon>
        <taxon>Clostridia</taxon>
        <taxon>Eubacteriales</taxon>
        <taxon>Clostridiaceae</taxon>
        <taxon>Clostridium</taxon>
    </lineage>
</organism>
<protein>
    <submittedName>
        <fullName evidence="1">Uncharacterized protein</fullName>
    </submittedName>
</protein>
<dbReference type="EMBL" id="CAKJVE010000004">
    <property type="protein sequence ID" value="CAG9711179.1"/>
    <property type="molecule type" value="Genomic_DNA"/>
</dbReference>
<dbReference type="RefSeq" id="WP_317115650.1">
    <property type="nucleotide sequence ID" value="NZ_CAMTCJ010000055.1"/>
</dbReference>
<dbReference type="Proteomes" id="UP000789738">
    <property type="component" value="Unassembled WGS sequence"/>
</dbReference>